<feature type="domain" description="C2H2-type" evidence="10">
    <location>
        <begin position="437"/>
        <end position="464"/>
    </location>
</feature>
<keyword evidence="6" id="KW-0238">DNA-binding</keyword>
<dbReference type="FunFam" id="3.30.160.60:FF:001155">
    <property type="entry name" value="Zinc finger 30C"/>
    <property type="match status" value="1"/>
</dbReference>
<feature type="region of interest" description="Disordered" evidence="9">
    <location>
        <begin position="654"/>
        <end position="677"/>
    </location>
</feature>
<proteinExistence type="predicted"/>
<dbReference type="FunFam" id="3.30.160.60:FF:001927">
    <property type="entry name" value="Zinc finger protein 1184"/>
    <property type="match status" value="1"/>
</dbReference>
<feature type="compositionally biased region" description="Basic and acidic residues" evidence="9">
    <location>
        <begin position="100"/>
        <end position="114"/>
    </location>
</feature>
<feature type="compositionally biased region" description="Basic and acidic residues" evidence="9">
    <location>
        <begin position="81"/>
        <end position="93"/>
    </location>
</feature>
<feature type="domain" description="C2H2-type" evidence="10">
    <location>
        <begin position="1010"/>
        <end position="1035"/>
    </location>
</feature>
<dbReference type="PROSITE" id="PS00028">
    <property type="entry name" value="ZINC_FINGER_C2H2_1"/>
    <property type="match status" value="5"/>
</dbReference>
<dbReference type="EMBL" id="CM015714">
    <property type="protein sequence ID" value="KAF3687219.1"/>
    <property type="molecule type" value="Genomic_DNA"/>
</dbReference>
<evidence type="ECO:0000256" key="9">
    <source>
        <dbReference type="SAM" id="MobiDB-lite"/>
    </source>
</evidence>
<dbReference type="InterPro" id="IPR036236">
    <property type="entry name" value="Znf_C2H2_sf"/>
</dbReference>
<evidence type="ECO:0000256" key="2">
    <source>
        <dbReference type="ARBA" id="ARBA00022723"/>
    </source>
</evidence>
<feature type="region of interest" description="Disordered" evidence="9">
    <location>
        <begin position="147"/>
        <end position="177"/>
    </location>
</feature>
<name>A0A6G1PAI0_CHAAH</name>
<keyword evidence="4 8" id="KW-0863">Zinc-finger</keyword>
<evidence type="ECO:0000313" key="12">
    <source>
        <dbReference type="Proteomes" id="UP000503349"/>
    </source>
</evidence>
<dbReference type="PANTHER" id="PTHR24376">
    <property type="entry name" value="ZINC FINGER PROTEIN"/>
    <property type="match status" value="1"/>
</dbReference>
<dbReference type="FunFam" id="3.30.160.60:FF:001465">
    <property type="entry name" value="Zinc finger protein 560"/>
    <property type="match status" value="1"/>
</dbReference>
<dbReference type="PROSITE" id="PS50157">
    <property type="entry name" value="ZINC_FINGER_C2H2_2"/>
    <property type="match status" value="6"/>
</dbReference>
<evidence type="ECO:0000256" key="7">
    <source>
        <dbReference type="ARBA" id="ARBA00023242"/>
    </source>
</evidence>
<keyword evidence="12" id="KW-1185">Reference proteome</keyword>
<organism evidence="11 12">
    <name type="scientific">Channa argus</name>
    <name type="common">Northern snakehead</name>
    <name type="synonym">Ophicephalus argus</name>
    <dbReference type="NCBI Taxonomy" id="215402"/>
    <lineage>
        <taxon>Eukaryota</taxon>
        <taxon>Metazoa</taxon>
        <taxon>Chordata</taxon>
        <taxon>Craniata</taxon>
        <taxon>Vertebrata</taxon>
        <taxon>Euteleostomi</taxon>
        <taxon>Actinopterygii</taxon>
        <taxon>Neopterygii</taxon>
        <taxon>Teleostei</taxon>
        <taxon>Neoteleostei</taxon>
        <taxon>Acanthomorphata</taxon>
        <taxon>Anabantaria</taxon>
        <taxon>Anabantiformes</taxon>
        <taxon>Channoidei</taxon>
        <taxon>Channidae</taxon>
        <taxon>Channa</taxon>
    </lineage>
</organism>
<dbReference type="PANTHER" id="PTHR24376:SF235">
    <property type="entry name" value="C2H2-TYPE DOMAIN-CONTAINING PROTEIN"/>
    <property type="match status" value="1"/>
</dbReference>
<sequence>MTETIVTFQSQLSGVMETVFKAAMYEITRLVEDCFLEEVTRCREQVESLKRRLKWSESRRDGDRRGKCVDCGRIGMSYEEKTRTTGKSLKQEEISSSQEIDGKTPDHKVEETKPELQSANKATQSAGIQIEKLDKLLKEEALQITQETTESQDRWGASFDETDASGLPGPSKSFSDQKIPKCQMHWEAGFDQRPESDQDGHPGDQSEPLIQNRYGMEDLGSFDKTSYGDTSMIDMGNLDALSGSPSHLGESLSYMGHYEGDVETPEGAEHQAYQTDIPRIRKNSPLGSSSRTNIDGSGEFSCLLINEEGYLQDPSILYPEHVSGESGGRLSFRDQGLHIDPSLDSTENLYGPSDTYSDSLHLAERAQHQAGGRGSRRHNCNQCSMSFPDSALLKAHKQTHRGTGQGPPYSCTQCGKTFTQACNLKVHQRIHSGQGLHLCSHCGKGFPSFSDLKTHKCGQTGDKPYCCTVSSTPGSLIMSDLDTLIVTFQTQLSDVMETVVKTAMYEVTRLVEDGFLEEVKRRNQQVESLKLQLKWAENHISNRDGKESKGGRCVDCRRDGVELSADTADESQQDDILKGGGVKTEADPVERWPRSCRREVISASPQAAGSLTETHIPERTAQKPEEDNKLPAAEVKEEVMKKLSCTSVHLGGWSSAHDGSGPHSTSGMAEAHPKQTQENDDDILRNVIKQDRQESAVYVFSEELEETHMTTDQSHQSINLAGLLKKPTLASDKDCDPAKTRSSLKRTEHKLPDSVIADGQVPPGRDQNVTSGSPNARLQNSSLLGVTIKQEVIVDSDGCNVTEHIERQTKKSGVTPVSCLVKQHRVSSDAHKQNHVFPKMQEVMKLHSKVGTGLRLQAALQHLHRPQRRTPHTLSNSATALSAAHVVNINRVPTTSKSAQSPSVSVQRVQLGEKQAAALSRTSAQWVSIKTQHQSTNQSPNPDSNLHTGPRHILRCGQCGKCFPHPSNLKAHLQTHTGERPFCCSLCGRSFTKLSNLKAHRRVHTGERPYCCVACGKRFTQKCNLKRHQRIHLDV</sequence>
<keyword evidence="2" id="KW-0479">Metal-binding</keyword>
<keyword evidence="5" id="KW-0862">Zinc</keyword>
<dbReference type="SMART" id="SM00355">
    <property type="entry name" value="ZnF_C2H2"/>
    <property type="match status" value="6"/>
</dbReference>
<feature type="domain" description="C2H2-type" evidence="10">
    <location>
        <begin position="378"/>
        <end position="405"/>
    </location>
</feature>
<dbReference type="SUPFAM" id="SSF57667">
    <property type="entry name" value="beta-beta-alpha zinc fingers"/>
    <property type="match status" value="4"/>
</dbReference>
<dbReference type="GO" id="GO:0000122">
    <property type="term" value="P:negative regulation of transcription by RNA polymerase II"/>
    <property type="evidence" value="ECO:0007669"/>
    <property type="project" value="UniProtKB-ARBA"/>
</dbReference>
<evidence type="ECO:0000256" key="4">
    <source>
        <dbReference type="ARBA" id="ARBA00022771"/>
    </source>
</evidence>
<feature type="region of interest" description="Disordered" evidence="9">
    <location>
        <begin position="729"/>
        <end position="777"/>
    </location>
</feature>
<gene>
    <name evidence="11" type="ORF">EXN66_Car002891</name>
</gene>
<evidence type="ECO:0000256" key="3">
    <source>
        <dbReference type="ARBA" id="ARBA00022737"/>
    </source>
</evidence>
<reference evidence="11 12" key="1">
    <citation type="submission" date="2019-02" db="EMBL/GenBank/DDBJ databases">
        <title>Opniocepnalus argus genome.</title>
        <authorList>
            <person name="Zhou C."/>
            <person name="Xiao S."/>
        </authorList>
    </citation>
    <scope>NUCLEOTIDE SEQUENCE [LARGE SCALE GENOMIC DNA]</scope>
    <source>
        <strain evidence="11">OARG1902GOOAL</strain>
        <tissue evidence="11">Muscle</tissue>
    </source>
</reference>
<feature type="compositionally biased region" description="Polar residues" evidence="9">
    <location>
        <begin position="603"/>
        <end position="613"/>
    </location>
</feature>
<feature type="region of interest" description="Disordered" evidence="9">
    <location>
        <begin position="565"/>
        <end position="588"/>
    </location>
</feature>
<feature type="region of interest" description="Disordered" evidence="9">
    <location>
        <begin position="81"/>
        <end position="124"/>
    </location>
</feature>
<feature type="compositionally biased region" description="Polar residues" evidence="9">
    <location>
        <begin position="767"/>
        <end position="777"/>
    </location>
</feature>
<dbReference type="Gene3D" id="3.30.160.60">
    <property type="entry name" value="Classic Zinc Finger"/>
    <property type="match status" value="5"/>
</dbReference>
<dbReference type="AlphaFoldDB" id="A0A6G1PAI0"/>
<dbReference type="GO" id="GO:0008270">
    <property type="term" value="F:zinc ion binding"/>
    <property type="evidence" value="ECO:0007669"/>
    <property type="project" value="UniProtKB-KW"/>
</dbReference>
<comment type="subcellular location">
    <subcellularLocation>
        <location evidence="1">Nucleus</location>
    </subcellularLocation>
</comment>
<keyword evidence="3" id="KW-0677">Repeat</keyword>
<dbReference type="InterPro" id="IPR013087">
    <property type="entry name" value="Znf_C2H2_type"/>
</dbReference>
<dbReference type="GO" id="GO:0005634">
    <property type="term" value="C:nucleus"/>
    <property type="evidence" value="ECO:0007669"/>
    <property type="project" value="UniProtKB-SubCell"/>
</dbReference>
<dbReference type="Proteomes" id="UP000503349">
    <property type="component" value="Chromosome 3"/>
</dbReference>
<feature type="region of interest" description="Disordered" evidence="9">
    <location>
        <begin position="603"/>
        <end position="628"/>
    </location>
</feature>
<evidence type="ECO:0000256" key="1">
    <source>
        <dbReference type="ARBA" id="ARBA00004123"/>
    </source>
</evidence>
<feature type="compositionally biased region" description="Basic and acidic residues" evidence="9">
    <location>
        <begin position="615"/>
        <end position="628"/>
    </location>
</feature>
<protein>
    <submittedName>
        <fullName evidence="11">Zinc finger protein 235 Zinc finger protein 93</fullName>
    </submittedName>
</protein>
<feature type="domain" description="C2H2-type" evidence="10">
    <location>
        <begin position="409"/>
        <end position="436"/>
    </location>
</feature>
<feature type="compositionally biased region" description="Basic and acidic residues" evidence="9">
    <location>
        <begin position="731"/>
        <end position="752"/>
    </location>
</feature>
<evidence type="ECO:0000256" key="8">
    <source>
        <dbReference type="PROSITE-ProRule" id="PRU00042"/>
    </source>
</evidence>
<accession>A0A6G1PAI0</accession>
<evidence type="ECO:0000259" key="10">
    <source>
        <dbReference type="PROSITE" id="PS50157"/>
    </source>
</evidence>
<feature type="compositionally biased region" description="Polar residues" evidence="9">
    <location>
        <begin position="115"/>
        <end position="124"/>
    </location>
</feature>
<dbReference type="GO" id="GO:0003677">
    <property type="term" value="F:DNA binding"/>
    <property type="evidence" value="ECO:0007669"/>
    <property type="project" value="UniProtKB-KW"/>
</dbReference>
<dbReference type="FunFam" id="3.30.160.60:FF:000358">
    <property type="entry name" value="zinc finger protein 24"/>
    <property type="match status" value="1"/>
</dbReference>
<evidence type="ECO:0000313" key="11">
    <source>
        <dbReference type="EMBL" id="KAF3687219.1"/>
    </source>
</evidence>
<reference evidence="12" key="2">
    <citation type="submission" date="2019-02" db="EMBL/GenBank/DDBJ databases">
        <title>Opniocepnalus argus Var Kimnra genome.</title>
        <authorList>
            <person name="Zhou C."/>
            <person name="Xiao S."/>
        </authorList>
    </citation>
    <scope>NUCLEOTIDE SEQUENCE [LARGE SCALE GENOMIC DNA]</scope>
</reference>
<keyword evidence="7" id="KW-0539">Nucleus</keyword>
<dbReference type="Pfam" id="PF00096">
    <property type="entry name" value="zf-C2H2"/>
    <property type="match status" value="5"/>
</dbReference>
<evidence type="ECO:0000256" key="6">
    <source>
        <dbReference type="ARBA" id="ARBA00023125"/>
    </source>
</evidence>
<feature type="domain" description="C2H2-type" evidence="10">
    <location>
        <begin position="982"/>
        <end position="1009"/>
    </location>
</feature>
<feature type="domain" description="C2H2-type" evidence="10">
    <location>
        <begin position="954"/>
        <end position="981"/>
    </location>
</feature>
<evidence type="ECO:0000256" key="5">
    <source>
        <dbReference type="ARBA" id="ARBA00022833"/>
    </source>
</evidence>
<feature type="region of interest" description="Disordered" evidence="9">
    <location>
        <begin position="927"/>
        <end position="947"/>
    </location>
</feature>